<dbReference type="GO" id="GO:0005524">
    <property type="term" value="F:ATP binding"/>
    <property type="evidence" value="ECO:0007669"/>
    <property type="project" value="InterPro"/>
</dbReference>
<dbReference type="GO" id="GO:0004674">
    <property type="term" value="F:protein serine/threonine kinase activity"/>
    <property type="evidence" value="ECO:0007669"/>
    <property type="project" value="TreeGrafter"/>
</dbReference>
<dbReference type="EMBL" id="BNCO01000004">
    <property type="protein sequence ID" value="GIL47135.1"/>
    <property type="molecule type" value="Genomic_DNA"/>
</dbReference>
<protein>
    <recommendedName>
        <fullName evidence="3">Protein kinase domain-containing protein</fullName>
    </recommendedName>
</protein>
<dbReference type="PROSITE" id="PS50011">
    <property type="entry name" value="PROTEIN_KINASE_DOM"/>
    <property type="match status" value="1"/>
</dbReference>
<organism evidence="4 5">
    <name type="scientific">Volvox africanus</name>
    <dbReference type="NCBI Taxonomy" id="51714"/>
    <lineage>
        <taxon>Eukaryota</taxon>
        <taxon>Viridiplantae</taxon>
        <taxon>Chlorophyta</taxon>
        <taxon>core chlorophytes</taxon>
        <taxon>Chlorophyceae</taxon>
        <taxon>CS clade</taxon>
        <taxon>Chlamydomonadales</taxon>
        <taxon>Volvocaceae</taxon>
        <taxon>Volvox</taxon>
    </lineage>
</organism>
<dbReference type="InterPro" id="IPR051681">
    <property type="entry name" value="Ser/Thr_Kinases-Pseudokinases"/>
</dbReference>
<feature type="compositionally biased region" description="Acidic residues" evidence="1">
    <location>
        <begin position="373"/>
        <end position="382"/>
    </location>
</feature>
<dbReference type="SUPFAM" id="SSF56112">
    <property type="entry name" value="Protein kinase-like (PK-like)"/>
    <property type="match status" value="1"/>
</dbReference>
<keyword evidence="5" id="KW-1185">Reference proteome</keyword>
<dbReference type="Pfam" id="PF07714">
    <property type="entry name" value="PK_Tyr_Ser-Thr"/>
    <property type="match status" value="1"/>
</dbReference>
<dbReference type="InterPro" id="IPR011009">
    <property type="entry name" value="Kinase-like_dom_sf"/>
</dbReference>
<dbReference type="InterPro" id="IPR000719">
    <property type="entry name" value="Prot_kinase_dom"/>
</dbReference>
<keyword evidence="2" id="KW-1133">Transmembrane helix</keyword>
<feature type="compositionally biased region" description="Polar residues" evidence="1">
    <location>
        <begin position="336"/>
        <end position="359"/>
    </location>
</feature>
<comment type="caution">
    <text evidence="4">The sequence shown here is derived from an EMBL/GenBank/DDBJ whole genome shotgun (WGS) entry which is preliminary data.</text>
</comment>
<evidence type="ECO:0000256" key="2">
    <source>
        <dbReference type="SAM" id="Phobius"/>
    </source>
</evidence>
<feature type="transmembrane region" description="Helical" evidence="2">
    <location>
        <begin position="12"/>
        <end position="36"/>
    </location>
</feature>
<evidence type="ECO:0000259" key="3">
    <source>
        <dbReference type="PROSITE" id="PS50011"/>
    </source>
</evidence>
<dbReference type="InterPro" id="IPR001245">
    <property type="entry name" value="Ser-Thr/Tyr_kinase_cat_dom"/>
</dbReference>
<dbReference type="PANTHER" id="PTHR44329">
    <property type="entry name" value="SERINE/THREONINE-PROTEIN KINASE TNNI3K-RELATED"/>
    <property type="match status" value="1"/>
</dbReference>
<evidence type="ECO:0000256" key="1">
    <source>
        <dbReference type="SAM" id="MobiDB-lite"/>
    </source>
</evidence>
<dbReference type="Proteomes" id="UP000747399">
    <property type="component" value="Unassembled WGS sequence"/>
</dbReference>
<dbReference type="PROSITE" id="PS51257">
    <property type="entry name" value="PROKAR_LIPOPROTEIN"/>
    <property type="match status" value="1"/>
</dbReference>
<reference evidence="4" key="1">
    <citation type="journal article" date="2021" name="Proc. Natl. Acad. Sci. U.S.A.">
        <title>Three genomes in the algal genus Volvox reveal the fate of a haploid sex-determining region after a transition to homothallism.</title>
        <authorList>
            <person name="Yamamoto K."/>
            <person name="Hamaji T."/>
            <person name="Kawai-Toyooka H."/>
            <person name="Matsuzaki R."/>
            <person name="Takahashi F."/>
            <person name="Nishimura Y."/>
            <person name="Kawachi M."/>
            <person name="Noguchi H."/>
            <person name="Minakuchi Y."/>
            <person name="Umen J.G."/>
            <person name="Toyoda A."/>
            <person name="Nozaki H."/>
        </authorList>
    </citation>
    <scope>NUCLEOTIDE SEQUENCE</scope>
    <source>
        <strain evidence="4">NIES-3780</strain>
    </source>
</reference>
<sequence>MCFLRVHAGNIATLANFLTTLWISLLLGCVFLTYVASSASEVYTGIEFVKSIMDPTQTQLMLMDDIVLWSDDFPSNTVILVDRDVTIEARKFKSGNGSYDAIIDFNHVKHKLRLSANITLTLRRITLVRFREGSISSSPGLDLLLPTKVPNGSSPALLRLEDSLIVLPWCYPAILQAQNIRLFTRPSSLPGAQNVTLRMPQSSCTNDTAAPLRQRCWISAGMYNDFGLVGQDVDRYLFVPNNYTVWLLNTMYACNAILPEECIASLGPVGCLYSKLSQSGQAPPSPSAVPLPGRIALTPVLAGSLAGGAGLVAIVLTAMGLLMWWRRRQRLAVGSNSYRTVSRSGTTRSPGTLNGQSTQKDQRDYLSGPGPEFDLEGTDEDTNTQMAMPGREAYGVGPRLDTPSSDLHVVVTPLTPPRLDLALGVACGNEVTLLPIVRGKGSFGRVHEGMYGGQRVAVKLLPCDLLTAPEPAVYDAVGGSPAAACPPAGGAKQPDEAKVEGEGIRQPREQAARALDTFTQEVEVLGRCQHPNVVRLLAACLDPPQPCLVMELMETSLDRLVHAKGVEHRHRRVAGAGVPAPYHCAPRSEACQRARQHIGTGTDCEDFGLWAIEDEEYCHADDSPGSGNARVHGTRML</sequence>
<dbReference type="AlphaFoldDB" id="A0A8J4AVH2"/>
<gene>
    <name evidence="4" type="ORF">Vafri_4032</name>
</gene>
<evidence type="ECO:0000313" key="4">
    <source>
        <dbReference type="EMBL" id="GIL47135.1"/>
    </source>
</evidence>
<dbReference type="PANTHER" id="PTHR44329:SF214">
    <property type="entry name" value="PROTEIN KINASE DOMAIN-CONTAINING PROTEIN"/>
    <property type="match status" value="1"/>
</dbReference>
<keyword evidence="2" id="KW-0812">Transmembrane</keyword>
<feature type="domain" description="Protein kinase" evidence="3">
    <location>
        <begin position="432"/>
        <end position="637"/>
    </location>
</feature>
<proteinExistence type="predicted"/>
<accession>A0A8J4AVH2</accession>
<dbReference type="Gene3D" id="3.30.200.20">
    <property type="entry name" value="Phosphorylase Kinase, domain 1"/>
    <property type="match status" value="1"/>
</dbReference>
<keyword evidence="2" id="KW-0472">Membrane</keyword>
<evidence type="ECO:0000313" key="5">
    <source>
        <dbReference type="Proteomes" id="UP000747399"/>
    </source>
</evidence>
<feature type="transmembrane region" description="Helical" evidence="2">
    <location>
        <begin position="300"/>
        <end position="325"/>
    </location>
</feature>
<feature type="region of interest" description="Disordered" evidence="1">
    <location>
        <begin position="336"/>
        <end position="395"/>
    </location>
</feature>
<name>A0A8J4AVH2_9CHLO</name>